<accession>A0A7J9FHP4</accession>
<sequence length="58" mass="6703">MLNFSNMKERKCFKVIIRSSMALRNQLIWAHATLIWREQKEDNGIAVSSPVVILSTNL</sequence>
<dbReference type="Gene3D" id="2.60.40.2310">
    <property type="match status" value="1"/>
</dbReference>
<reference evidence="1 2" key="1">
    <citation type="journal article" date="2019" name="Genome Biol. Evol.">
        <title>Insights into the evolution of the New World diploid cottons (Gossypium, subgenus Houzingenia) based on genome sequencing.</title>
        <authorList>
            <person name="Grover C.E."/>
            <person name="Arick M.A. 2nd"/>
            <person name="Thrash A."/>
            <person name="Conover J.L."/>
            <person name="Sanders W.S."/>
            <person name="Peterson D.G."/>
            <person name="Frelichowski J.E."/>
            <person name="Scheffler J.A."/>
            <person name="Scheffler B.E."/>
            <person name="Wendel J.F."/>
        </authorList>
    </citation>
    <scope>NUCLEOTIDE SEQUENCE [LARGE SCALE GENOMIC DNA]</scope>
    <source>
        <strain evidence="1">8</strain>
        <tissue evidence="1">Leaf</tissue>
    </source>
</reference>
<dbReference type="EMBL" id="JABEZW010018081">
    <property type="protein sequence ID" value="MBA0784494.1"/>
    <property type="molecule type" value="Genomic_DNA"/>
</dbReference>
<dbReference type="Proteomes" id="UP000593568">
    <property type="component" value="Unassembled WGS sequence"/>
</dbReference>
<comment type="caution">
    <text evidence="1">The sequence shown here is derived from an EMBL/GenBank/DDBJ whole genome shotgun (WGS) entry which is preliminary data.</text>
</comment>
<proteinExistence type="predicted"/>
<evidence type="ECO:0000313" key="2">
    <source>
        <dbReference type="Proteomes" id="UP000593568"/>
    </source>
</evidence>
<evidence type="ECO:0000313" key="1">
    <source>
        <dbReference type="EMBL" id="MBA0784494.1"/>
    </source>
</evidence>
<name>A0A7J9FHP4_9ROSI</name>
<gene>
    <name evidence="1" type="ORF">Gotri_025226</name>
</gene>
<dbReference type="AlphaFoldDB" id="A0A7J9FHP4"/>
<keyword evidence="2" id="KW-1185">Reference proteome</keyword>
<protein>
    <submittedName>
        <fullName evidence="1">Uncharacterized protein</fullName>
    </submittedName>
</protein>
<organism evidence="1 2">
    <name type="scientific">Gossypium trilobum</name>
    <dbReference type="NCBI Taxonomy" id="34281"/>
    <lineage>
        <taxon>Eukaryota</taxon>
        <taxon>Viridiplantae</taxon>
        <taxon>Streptophyta</taxon>
        <taxon>Embryophyta</taxon>
        <taxon>Tracheophyta</taxon>
        <taxon>Spermatophyta</taxon>
        <taxon>Magnoliopsida</taxon>
        <taxon>eudicotyledons</taxon>
        <taxon>Gunneridae</taxon>
        <taxon>Pentapetalae</taxon>
        <taxon>rosids</taxon>
        <taxon>malvids</taxon>
        <taxon>Malvales</taxon>
        <taxon>Malvaceae</taxon>
        <taxon>Malvoideae</taxon>
        <taxon>Gossypium</taxon>
    </lineage>
</organism>